<protein>
    <submittedName>
        <fullName evidence="2">Isochorismatase family protein</fullName>
    </submittedName>
</protein>
<name>A0A1U9NJF0_9BACT</name>
<evidence type="ECO:0000259" key="1">
    <source>
        <dbReference type="Pfam" id="PF00857"/>
    </source>
</evidence>
<dbReference type="AlphaFoldDB" id="A0A1U9NJF0"/>
<reference evidence="3" key="1">
    <citation type="submission" date="2017-02" db="EMBL/GenBank/DDBJ databases">
        <title>Comparative genomics and description of representatives of a novel lineage of planctomycetes thriving in anoxic sediments.</title>
        <authorList>
            <person name="Spring S."/>
            <person name="Bunk B."/>
            <person name="Sproer C."/>
        </authorList>
    </citation>
    <scope>NUCLEOTIDE SEQUENCE [LARGE SCALE GENOMIC DNA]</scope>
    <source>
        <strain evidence="3">ST-NAGAB-D1</strain>
    </source>
</reference>
<sequence>MIRPVITLRRRRVLIDVDTQKDFFLADGKAPIRNHRRVLINIRRVVAWARLKNVRMISTIWTPIDTSHQFCIPGTSGHEKLSYTTRENHVSFQADGSTDLPRDIFTRCDQIILEKRSPNPFDEPRADRILSELKADEYILMGALNEEAIKKTAIGLLARRKHVTVLTDCLGYHNKDTAEIANRQMEAKGAKLAESKTLLGASPLRLVQACDCDRCRGRMTKKNDAHEKSHS</sequence>
<dbReference type="InterPro" id="IPR000868">
    <property type="entry name" value="Isochorismatase-like_dom"/>
</dbReference>
<accession>A0A1U9NJF0</accession>
<dbReference type="STRING" id="1936003.STSP2_01203"/>
<dbReference type="SUPFAM" id="SSF52499">
    <property type="entry name" value="Isochorismatase-like hydrolases"/>
    <property type="match status" value="1"/>
</dbReference>
<organism evidence="2 3">
    <name type="scientific">Anaerohalosphaera lusitana</name>
    <dbReference type="NCBI Taxonomy" id="1936003"/>
    <lineage>
        <taxon>Bacteria</taxon>
        <taxon>Pseudomonadati</taxon>
        <taxon>Planctomycetota</taxon>
        <taxon>Phycisphaerae</taxon>
        <taxon>Sedimentisphaerales</taxon>
        <taxon>Anaerohalosphaeraceae</taxon>
        <taxon>Anaerohalosphaera</taxon>
    </lineage>
</organism>
<dbReference type="InterPro" id="IPR036380">
    <property type="entry name" value="Isochorismatase-like_sf"/>
</dbReference>
<proteinExistence type="predicted"/>
<dbReference type="Pfam" id="PF00857">
    <property type="entry name" value="Isochorismatase"/>
    <property type="match status" value="1"/>
</dbReference>
<dbReference type="RefSeq" id="WP_146660738.1">
    <property type="nucleotide sequence ID" value="NZ_CP019791.1"/>
</dbReference>
<keyword evidence="3" id="KW-1185">Reference proteome</keyword>
<dbReference type="Proteomes" id="UP000189674">
    <property type="component" value="Chromosome"/>
</dbReference>
<gene>
    <name evidence="2" type="ORF">STSP2_01203</name>
</gene>
<evidence type="ECO:0000313" key="2">
    <source>
        <dbReference type="EMBL" id="AQT68049.1"/>
    </source>
</evidence>
<dbReference type="Gene3D" id="3.40.50.850">
    <property type="entry name" value="Isochorismatase-like"/>
    <property type="match status" value="1"/>
</dbReference>
<evidence type="ECO:0000313" key="3">
    <source>
        <dbReference type="Proteomes" id="UP000189674"/>
    </source>
</evidence>
<dbReference type="KEGG" id="alus:STSP2_01203"/>
<dbReference type="EMBL" id="CP019791">
    <property type="protein sequence ID" value="AQT68049.1"/>
    <property type="molecule type" value="Genomic_DNA"/>
</dbReference>
<feature type="domain" description="Isochorismatase-like" evidence="1">
    <location>
        <begin position="13"/>
        <end position="195"/>
    </location>
</feature>